<sequence>MLLSFVEVLVASEYMAIKGLLSLKILAHSNVNLLQAI</sequence>
<reference evidence="1" key="1">
    <citation type="submission" date="2015-10" db="EMBL/GenBank/DDBJ databases">
        <authorList>
            <person name="Gilbert D.G."/>
        </authorList>
    </citation>
    <scope>NUCLEOTIDE SEQUENCE</scope>
</reference>
<organism evidence="1">
    <name type="scientific">hydrothermal vent metagenome</name>
    <dbReference type="NCBI Taxonomy" id="652676"/>
    <lineage>
        <taxon>unclassified sequences</taxon>
        <taxon>metagenomes</taxon>
        <taxon>ecological metagenomes</taxon>
    </lineage>
</organism>
<protein>
    <submittedName>
        <fullName evidence="1">Uncharacterized protein</fullName>
    </submittedName>
</protein>
<gene>
    <name evidence="1" type="ORF">MGWOODY_Tha1791</name>
</gene>
<name>A0A160TAQ1_9ZZZZ</name>
<proteinExistence type="predicted"/>
<evidence type="ECO:0000313" key="1">
    <source>
        <dbReference type="EMBL" id="CUS41390.1"/>
    </source>
</evidence>
<dbReference type="AlphaFoldDB" id="A0A160TAQ1"/>
<accession>A0A160TAQ1</accession>
<dbReference type="EMBL" id="CZQC01000041">
    <property type="protein sequence ID" value="CUS41390.1"/>
    <property type="molecule type" value="Genomic_DNA"/>
</dbReference>